<gene>
    <name evidence="4" type="ORF">CUC15_15660</name>
</gene>
<dbReference type="InterPro" id="IPR011990">
    <property type="entry name" value="TPR-like_helical_dom_sf"/>
</dbReference>
<dbReference type="Proteomes" id="UP000253908">
    <property type="component" value="Chromosome"/>
</dbReference>
<dbReference type="RefSeq" id="WP_114917567.1">
    <property type="nucleotide sequence ID" value="NZ_CP024848.1"/>
</dbReference>
<dbReference type="SUPFAM" id="SSF48452">
    <property type="entry name" value="TPR-like"/>
    <property type="match status" value="1"/>
</dbReference>
<feature type="compositionally biased region" description="Acidic residues" evidence="2">
    <location>
        <begin position="470"/>
        <end position="481"/>
    </location>
</feature>
<dbReference type="PROSITE" id="PS50005">
    <property type="entry name" value="TPR"/>
    <property type="match status" value="1"/>
</dbReference>
<keyword evidence="5" id="KW-1185">Reference proteome</keyword>
<dbReference type="InterPro" id="IPR044060">
    <property type="entry name" value="Bacterial_rp_domain"/>
</dbReference>
<sequence>MNKKRLILILAGVITVAVAAFFTFQVIQSNDITMTLDDQLDQAKVLLDQDQIKESINLFEKVLEKDPSNTEARIGLANANMALSKYDVAIDLLDEGISLKPKETQFYYFLSIAYEGTNDLESVASTIQAGIEATNNQALKELGEQLDSNVQIEVDRNYVQQDFSKDLSLIWKKNNGVKLPVEAKWELENEDSGTLTEETDTSVTFTGTDVGSVKISTTVGSITKETEIFVEEQVIEEITFNPSDVEPLAIGQELALSVSGVDAAGEEMEFNPEWTASKDIIEFGQTEGQNNSIVAVEEGITMVNVSYQELDAELRIAVSDEDKIIETGVQGNGTVSISPEQASYPVGSEIQVEAHPVDGWEFVGWSGDLTGETNPATVVVEGDMTIQAVFEQRDTHELTLGIEGEGNIYRESLDSTYNHMDSVTLTAAPITGWSFDHWEGSVSGTSEQITVQMDEDKDITAVFTKNPESNESEEPTNDAPEDNNPTTPEKPDTNPNPNPDPEEPNPEPTPEPDTIYYSLGVDMSGSGTITKSQQGNSFAKGTIVQLTATPSNGWQFVGWEGDASGASSTISVTMNSNKNVRAVFEQIPETKYTLSSSVSGEGTILPANGTYAEGANVTIEAKPATGWEFSHWTGDLRGSYVIENLTMNRDMHVTAVFVKIPDE</sequence>
<evidence type="ECO:0000313" key="4">
    <source>
        <dbReference type="EMBL" id="AXI10280.1"/>
    </source>
</evidence>
<protein>
    <recommendedName>
        <fullName evidence="3">Bacterial repeat domain-containing protein</fullName>
    </recommendedName>
</protein>
<dbReference type="SMART" id="SM00028">
    <property type="entry name" value="TPR"/>
    <property type="match status" value="2"/>
</dbReference>
<keyword evidence="1" id="KW-0802">TPR repeat</keyword>
<dbReference type="OrthoDB" id="6372180at2"/>
<feature type="region of interest" description="Disordered" evidence="2">
    <location>
        <begin position="465"/>
        <end position="535"/>
    </location>
</feature>
<feature type="domain" description="Bacterial repeat" evidence="3">
    <location>
        <begin position="592"/>
        <end position="660"/>
    </location>
</feature>
<feature type="repeat" description="TPR" evidence="1">
    <location>
        <begin position="70"/>
        <end position="103"/>
    </location>
</feature>
<reference evidence="5" key="1">
    <citation type="submission" date="2017-11" db="EMBL/GenBank/DDBJ databases">
        <authorList>
            <person name="Zhu W."/>
        </authorList>
    </citation>
    <scope>NUCLEOTIDE SEQUENCE [LARGE SCALE GENOMIC DNA]</scope>
    <source>
        <strain evidence="5">160</strain>
    </source>
</reference>
<feature type="domain" description="Bacterial repeat" evidence="3">
    <location>
        <begin position="330"/>
        <end position="392"/>
    </location>
</feature>
<accession>A0A345PJV0</accession>
<evidence type="ECO:0000259" key="3">
    <source>
        <dbReference type="Pfam" id="PF18998"/>
    </source>
</evidence>
<dbReference type="KEGG" id="ocn:CUC15_15660"/>
<proteinExistence type="predicted"/>
<organism evidence="4 5">
    <name type="scientific">Oceanobacillus zhaokaii</name>
    <dbReference type="NCBI Taxonomy" id="2052660"/>
    <lineage>
        <taxon>Bacteria</taxon>
        <taxon>Bacillati</taxon>
        <taxon>Bacillota</taxon>
        <taxon>Bacilli</taxon>
        <taxon>Bacillales</taxon>
        <taxon>Bacillaceae</taxon>
        <taxon>Oceanobacillus</taxon>
    </lineage>
</organism>
<feature type="domain" description="Bacterial repeat" evidence="3">
    <location>
        <begin position="517"/>
        <end position="587"/>
    </location>
</feature>
<evidence type="ECO:0000256" key="1">
    <source>
        <dbReference type="PROSITE-ProRule" id="PRU00339"/>
    </source>
</evidence>
<dbReference type="EMBL" id="CP024848">
    <property type="protein sequence ID" value="AXI10280.1"/>
    <property type="molecule type" value="Genomic_DNA"/>
</dbReference>
<evidence type="ECO:0000256" key="2">
    <source>
        <dbReference type="SAM" id="MobiDB-lite"/>
    </source>
</evidence>
<name>A0A345PJV0_9BACI</name>
<feature type="compositionally biased region" description="Polar residues" evidence="2">
    <location>
        <begin position="525"/>
        <end position="535"/>
    </location>
</feature>
<evidence type="ECO:0000313" key="5">
    <source>
        <dbReference type="Proteomes" id="UP000253908"/>
    </source>
</evidence>
<dbReference type="Gene3D" id="1.25.40.10">
    <property type="entry name" value="Tetratricopeptide repeat domain"/>
    <property type="match status" value="1"/>
</dbReference>
<dbReference type="AlphaFoldDB" id="A0A345PJV0"/>
<feature type="domain" description="Bacterial repeat" evidence="3">
    <location>
        <begin position="404"/>
        <end position="466"/>
    </location>
</feature>
<dbReference type="Pfam" id="PF14559">
    <property type="entry name" value="TPR_19"/>
    <property type="match status" value="1"/>
</dbReference>
<dbReference type="Pfam" id="PF18998">
    <property type="entry name" value="Flg_new_2"/>
    <property type="match status" value="4"/>
</dbReference>
<dbReference type="InterPro" id="IPR019734">
    <property type="entry name" value="TPR_rpt"/>
</dbReference>